<feature type="coiled-coil region" evidence="1">
    <location>
        <begin position="23"/>
        <end position="181"/>
    </location>
</feature>
<organism evidence="3 4">
    <name type="scientific">Halopseudomonas aestusnigri</name>
    <dbReference type="NCBI Taxonomy" id="857252"/>
    <lineage>
        <taxon>Bacteria</taxon>
        <taxon>Pseudomonadati</taxon>
        <taxon>Pseudomonadota</taxon>
        <taxon>Gammaproteobacteria</taxon>
        <taxon>Pseudomonadales</taxon>
        <taxon>Pseudomonadaceae</taxon>
        <taxon>Halopseudomonas</taxon>
    </lineage>
</organism>
<evidence type="ECO:0000313" key="4">
    <source>
        <dbReference type="Proteomes" id="UP000243518"/>
    </source>
</evidence>
<dbReference type="NCBIfam" id="TIGR02675">
    <property type="entry name" value="tape_meas_nterm"/>
    <property type="match status" value="1"/>
</dbReference>
<gene>
    <name evidence="3" type="ORF">SAMN05216586_10259</name>
</gene>
<dbReference type="PANTHER" id="PTHR38812">
    <property type="entry name" value="MU-LIKE PROPHAGE FLUMU PROTEIN GP42"/>
    <property type="match status" value="1"/>
</dbReference>
<protein>
    <submittedName>
        <fullName evidence="3">Tape measure domain-containing protein</fullName>
    </submittedName>
</protein>
<dbReference type="RefSeq" id="WP_088273996.1">
    <property type="nucleotide sequence ID" value="NZ_FNVE01000002.1"/>
</dbReference>
<keyword evidence="1" id="KW-0175">Coiled coil</keyword>
<dbReference type="Pfam" id="PF20155">
    <property type="entry name" value="TMP_3"/>
    <property type="match status" value="1"/>
</dbReference>
<dbReference type="InterPro" id="IPR013491">
    <property type="entry name" value="Tape_meas_N"/>
</dbReference>
<feature type="domain" description="Tape measure protein N-terminal" evidence="2">
    <location>
        <begin position="226"/>
        <end position="409"/>
    </location>
</feature>
<evidence type="ECO:0000256" key="1">
    <source>
        <dbReference type="SAM" id="Coils"/>
    </source>
</evidence>
<accession>A0AAQ1JP66</accession>
<evidence type="ECO:0000259" key="2">
    <source>
        <dbReference type="Pfam" id="PF20155"/>
    </source>
</evidence>
<dbReference type="EMBL" id="FNVE01000002">
    <property type="protein sequence ID" value="SEF83429.1"/>
    <property type="molecule type" value="Genomic_DNA"/>
</dbReference>
<keyword evidence="4" id="KW-1185">Reference proteome</keyword>
<comment type="caution">
    <text evidence="3">The sequence shown here is derived from an EMBL/GenBank/DDBJ whole genome shotgun (WGS) entry which is preliminary data.</text>
</comment>
<feature type="coiled-coil region" evidence="1">
    <location>
        <begin position="737"/>
        <end position="802"/>
    </location>
</feature>
<dbReference type="InterPro" id="IPR053058">
    <property type="entry name" value="Mulikevirus_tape_measure"/>
</dbReference>
<dbReference type="AlphaFoldDB" id="A0AAQ1JP66"/>
<feature type="coiled-coil region" evidence="1">
    <location>
        <begin position="970"/>
        <end position="1009"/>
    </location>
</feature>
<proteinExistence type="predicted"/>
<sequence length="1097" mass="118351">MAGIKDRLIQFILRGKDDLSPEARKAAQALEDVQSQSQSLRDEFDRARSARGLAETLKQTQRAAEQAEQALVQNDLQVRELREALNQSPEAAGLAQSLKDAEREGRKLAKQVTALNASLSDHEAAARDAGIDTADLANEEKRLAAELAKAKAAVGDNTDEVRRLENELRKASRASSEYRSRVDAARSAMTSGAKQVLAFAAAYVSLNAAFSLVQKGLNLVRDGIYSMLQTGDQFEGMQTQLTALMGSIEGGEQATEWIKRFTRDTPLQLKDVTEAFTLLKAFGLDPMDGTLQAITDQSEKLGGGMEKLTGISSALGQAWAKQKLQGEEILQLVERGVPVWDLLQKVTGKNTEQLQELSSKGKLGRDVIRDLITEIGKAAEGSAAANMSRLAGIVSNLRDVAADFLDRIAKSGALDYVKQQLLGVADAIDQMDRDGKLDQLATTLSDAFIEASEWVKRFIGDIADFDLSELSDKASTWLSDLGAKLDDARMRVQLFVAPFTTLFQGLVAGFAAIGLAAVTLAKNIADPFLAAGEVIADAFNLDSLKERITNARSEITMLQGALVNQIEQSGESIRNAWDVTTRHQVRGARDVTEAVKAETDQQRMMNQALADEMVNNQQLVKNAAIEAAIAGTQAIADFAEAQKLIDTATTVEQLQGLRAAMLSAYQDGAITQQEYAAGLGIVADKLDEVGGEAAKTAKSLSDVIDELEDFAGVQKAISSAKTDVDISKLRTAISSLYEDGKLSVDEYNKAIKALEKQQDKLSESTGNQADAQTNLEKQLQAVTDALAEQAAAEQAAADARAEQQAVFRDAFSTFFDEVMTAARSPLAELSDKALQAFDALKGISSVDVDLDTSSLEGTAASLNIVNDQLADLQNNLDNRMRGPFARWADETLFASRKLQEQFLEQKLALQRLMDGYEKGAVSLASFKVQAVGLKSSLDLLDASDFSELDSALESVKQQFESVADSAKGTLASIRDELDKVRGNEEAIERRRMQSRQAELQAQIAEAQAVGNQAAVADLRQALGMLRAIQSETELARETEARQQRRESVAAAAPEAAPAPSTIIRLETAQGRSVDVSVPTGQQDALLGILEQAGLRSV</sequence>
<dbReference type="PANTHER" id="PTHR38812:SF2">
    <property type="entry name" value="MU-LIKE PROPHAGE FLUMU PROTEIN GP42"/>
    <property type="match status" value="1"/>
</dbReference>
<name>A0AAQ1JP66_9GAMM</name>
<dbReference type="Proteomes" id="UP000243518">
    <property type="component" value="Unassembled WGS sequence"/>
</dbReference>
<reference evidence="3 4" key="1">
    <citation type="submission" date="2016-10" db="EMBL/GenBank/DDBJ databases">
        <authorList>
            <person name="Varghese N."/>
            <person name="Submissions S."/>
        </authorList>
    </citation>
    <scope>NUCLEOTIDE SEQUENCE [LARGE SCALE GENOMIC DNA]</scope>
    <source>
        <strain evidence="3 4">CECT 8317</strain>
    </source>
</reference>
<evidence type="ECO:0000313" key="3">
    <source>
        <dbReference type="EMBL" id="SEF83429.1"/>
    </source>
</evidence>